<dbReference type="InterPro" id="IPR001680">
    <property type="entry name" value="WD40_rpt"/>
</dbReference>
<feature type="repeat" description="WD" evidence="3">
    <location>
        <begin position="128"/>
        <end position="168"/>
    </location>
</feature>
<dbReference type="PROSITE" id="PS50082">
    <property type="entry name" value="WD_REPEATS_2"/>
    <property type="match status" value="3"/>
</dbReference>
<evidence type="ECO:0000313" key="4">
    <source>
        <dbReference type="EMBL" id="EYU32038.1"/>
    </source>
</evidence>
<keyword evidence="5" id="KW-1185">Reference proteome</keyword>
<dbReference type="PANTHER" id="PTHR44489">
    <property type="match status" value="1"/>
</dbReference>
<feature type="repeat" description="WD" evidence="3">
    <location>
        <begin position="5"/>
        <end position="46"/>
    </location>
</feature>
<evidence type="ECO:0000313" key="5">
    <source>
        <dbReference type="Proteomes" id="UP000030748"/>
    </source>
</evidence>
<sequence length="296" mass="31984">MLAKLEGHAKGITGIALPSGCDKLYSCSKDKSIRAWDCNSGQLAGSVSTVGEVGCLINEGAWLFVGLPNVVKAWNIQNQAEFFVNAPGGLVCSLALDNDKLFAGMEDGTILVWKLNAESNTPELIAMLKEHHGAVCTLVVGANNRLYSGSKDSTIKVWDTYNLQCLHTLSGHTKDVTSLVCWDSYLISASLDKTLKVWSATESGTIKVDYEIKDDYEVNALCGIHDAEGKPILLCAYSDNTVRLYELPSFTERGRIFSKGKVEVIEVGIDGLFFTGDANGDVSVWKMIGAPCMAES</sequence>
<dbReference type="PRINTS" id="PR00320">
    <property type="entry name" value="GPROTEINBRPT"/>
</dbReference>
<name>A0A022QXI2_ERYGU</name>
<dbReference type="SUPFAM" id="SSF50978">
    <property type="entry name" value="WD40 repeat-like"/>
    <property type="match status" value="1"/>
</dbReference>
<accession>A0A022QXI2</accession>
<evidence type="ECO:0000256" key="3">
    <source>
        <dbReference type="PROSITE-ProRule" id="PRU00221"/>
    </source>
</evidence>
<dbReference type="EMBL" id="KI630880">
    <property type="protein sequence ID" value="EYU32038.1"/>
    <property type="molecule type" value="Genomic_DNA"/>
</dbReference>
<keyword evidence="1 3" id="KW-0853">WD repeat</keyword>
<dbReference type="eggNOG" id="KOG0274">
    <property type="taxonomic scope" value="Eukaryota"/>
</dbReference>
<dbReference type="Proteomes" id="UP000030748">
    <property type="component" value="Unassembled WGS sequence"/>
</dbReference>
<dbReference type="AlphaFoldDB" id="A0A022QXI2"/>
<dbReference type="InterPro" id="IPR015943">
    <property type="entry name" value="WD40/YVTN_repeat-like_dom_sf"/>
</dbReference>
<dbReference type="InterPro" id="IPR036322">
    <property type="entry name" value="WD40_repeat_dom_sf"/>
</dbReference>
<proteinExistence type="predicted"/>
<reference evidence="4 5" key="1">
    <citation type="journal article" date="2013" name="Proc. Natl. Acad. Sci. U.S.A.">
        <title>Fine-scale variation in meiotic recombination in Mimulus inferred from population shotgun sequencing.</title>
        <authorList>
            <person name="Hellsten U."/>
            <person name="Wright K.M."/>
            <person name="Jenkins J."/>
            <person name="Shu S."/>
            <person name="Yuan Y."/>
            <person name="Wessler S.R."/>
            <person name="Schmutz J."/>
            <person name="Willis J.H."/>
            <person name="Rokhsar D.S."/>
        </authorList>
    </citation>
    <scope>NUCLEOTIDE SEQUENCE [LARGE SCALE GENOMIC DNA]</scope>
    <source>
        <strain evidence="5">cv. DUN x IM62</strain>
    </source>
</reference>
<evidence type="ECO:0000256" key="1">
    <source>
        <dbReference type="ARBA" id="ARBA00022574"/>
    </source>
</evidence>
<dbReference type="Pfam" id="PF00400">
    <property type="entry name" value="WD40"/>
    <property type="match status" value="3"/>
</dbReference>
<dbReference type="PROSITE" id="PS50294">
    <property type="entry name" value="WD_REPEATS_REGION"/>
    <property type="match status" value="2"/>
</dbReference>
<gene>
    <name evidence="4" type="ORF">MIMGU_mgv1a010966mg</name>
</gene>
<organism evidence="4 5">
    <name type="scientific">Erythranthe guttata</name>
    <name type="common">Yellow monkey flower</name>
    <name type="synonym">Mimulus guttatus</name>
    <dbReference type="NCBI Taxonomy" id="4155"/>
    <lineage>
        <taxon>Eukaryota</taxon>
        <taxon>Viridiplantae</taxon>
        <taxon>Streptophyta</taxon>
        <taxon>Embryophyta</taxon>
        <taxon>Tracheophyta</taxon>
        <taxon>Spermatophyta</taxon>
        <taxon>Magnoliopsida</taxon>
        <taxon>eudicotyledons</taxon>
        <taxon>Gunneridae</taxon>
        <taxon>Pentapetalae</taxon>
        <taxon>asterids</taxon>
        <taxon>lamiids</taxon>
        <taxon>Lamiales</taxon>
        <taxon>Phrymaceae</taxon>
        <taxon>Erythranthe</taxon>
    </lineage>
</organism>
<dbReference type="SMART" id="SM00320">
    <property type="entry name" value="WD40"/>
    <property type="match status" value="6"/>
</dbReference>
<evidence type="ECO:0008006" key="6">
    <source>
        <dbReference type="Google" id="ProtNLM"/>
    </source>
</evidence>
<protein>
    <recommendedName>
        <fullName evidence="6">Anaphase-promoting complex subunit 4 WD40 domain-containing protein</fullName>
    </recommendedName>
</protein>
<dbReference type="InterPro" id="IPR020472">
    <property type="entry name" value="WD40_PAC1"/>
</dbReference>
<feature type="repeat" description="WD" evidence="3">
    <location>
        <begin position="169"/>
        <end position="208"/>
    </location>
</feature>
<dbReference type="STRING" id="4155.A0A022QXI2"/>
<evidence type="ECO:0000256" key="2">
    <source>
        <dbReference type="ARBA" id="ARBA00022737"/>
    </source>
</evidence>
<dbReference type="Gene3D" id="2.130.10.10">
    <property type="entry name" value="YVTN repeat-like/Quinoprotein amine dehydrogenase"/>
    <property type="match status" value="2"/>
</dbReference>
<keyword evidence="2" id="KW-0677">Repeat</keyword>
<dbReference type="PANTHER" id="PTHR44489:SF16">
    <property type="entry name" value="ANAPHASE-PROMOTING COMPLEX SUBUNIT 4 WD40 DOMAIN-CONTAINING PROTEIN"/>
    <property type="match status" value="1"/>
</dbReference>
<dbReference type="InterPro" id="IPR044715">
    <property type="entry name" value="WDR86-like"/>
</dbReference>